<reference evidence="1 2" key="1">
    <citation type="journal article" date="2009" name="Stand. Genomic Sci.">
        <title>Complete genome sequence of Brachybacterium faecium type strain (Schefferle 6-10).</title>
        <authorList>
            <person name="Lapidus A."/>
            <person name="Pukall R."/>
            <person name="Labuttii K."/>
            <person name="Copeland A."/>
            <person name="Del Rio T.G."/>
            <person name="Nolan M."/>
            <person name="Chen F."/>
            <person name="Lucas S."/>
            <person name="Tice H."/>
            <person name="Cheng J.F."/>
            <person name="Bruce D."/>
            <person name="Goodwin L."/>
            <person name="Pitluck S."/>
            <person name="Rohde M."/>
            <person name="Goker M."/>
            <person name="Pati A."/>
            <person name="Ivanova N."/>
            <person name="Mavrommatis K."/>
            <person name="Chen A."/>
            <person name="Palaniappan K."/>
            <person name="D'haeseleer P."/>
            <person name="Chain P."/>
            <person name="Bristow J."/>
            <person name="Eisen J.A."/>
            <person name="Markowitz V."/>
            <person name="Hugenholtz P."/>
            <person name="Kyrpides N.C."/>
            <person name="Klenk H.P."/>
        </authorList>
    </citation>
    <scope>NUCLEOTIDE SEQUENCE [LARGE SCALE GENOMIC DNA]</scope>
    <source>
        <strain evidence="2">ATCC 43885 / DSM 4810 / JCM 11609 / LMG 19847 / NBRC 14762 / NCIMB 9860 / 6-10</strain>
    </source>
</reference>
<dbReference type="HOGENOM" id="CLU_023537_0_0_11"/>
<dbReference type="PANTHER" id="PTHR31047:SF0">
    <property type="entry name" value="MEIOTICALLY UP-REGULATED GENE 157 PROTEIN"/>
    <property type="match status" value="1"/>
</dbReference>
<dbReference type="eggNOG" id="COG3538">
    <property type="taxonomic scope" value="Bacteria"/>
</dbReference>
<dbReference type="EMBL" id="CP001643">
    <property type="protein sequence ID" value="ACU86610.1"/>
    <property type="molecule type" value="Genomic_DNA"/>
</dbReference>
<keyword evidence="2" id="KW-1185">Reference proteome</keyword>
<dbReference type="InterPro" id="IPR008928">
    <property type="entry name" value="6-hairpin_glycosidase_sf"/>
</dbReference>
<dbReference type="STRING" id="446465.Bfae_28450"/>
<dbReference type="Pfam" id="PF06824">
    <property type="entry name" value="Glyco_hydro_125"/>
    <property type="match status" value="1"/>
</dbReference>
<dbReference type="InterPro" id="IPR008313">
    <property type="entry name" value="GH125"/>
</dbReference>
<dbReference type="KEGG" id="bfa:Bfae_28450"/>
<protein>
    <submittedName>
        <fullName evidence="1">Uncharacterized conserved protein</fullName>
    </submittedName>
</protein>
<accession>C7MHU3</accession>
<evidence type="ECO:0000313" key="2">
    <source>
        <dbReference type="Proteomes" id="UP000001919"/>
    </source>
</evidence>
<evidence type="ECO:0000313" key="1">
    <source>
        <dbReference type="EMBL" id="ACU86610.1"/>
    </source>
</evidence>
<dbReference type="OrthoDB" id="181472at2"/>
<sequence length="457" mass="50492">MATLPPALLGTVHERVLTGLDDIVGTDRALATEIADRVVGYLRNTAETTVNVEEDGTTFVITGDIPAMWLRDSAAQLTPLLRLVAGGVGAEEERAELVSLLAGLLRRHWQYIEIDPYANAFNRLPDNSHWDEDVTEFENPWAWERKFELDSLSYGPDLAWRLWTATGDTSWADERFLPAARAILATVATEQHHEERSQYRFQRTGVPAQDTLDREGRGSLTTPNGLVWAGFRPSDDACELGYNIPGNHFLALALERLAVLLEQVADAPQEAAEARRLAAEIRAALEEHGLIDGPDGQRIWAYEIDGRGEHRFLDDANVPSLLSLPYLGCVDAEDPVYLATRAAVLSRQNPYYYAGLFLEGVGSPHTPKDHVWPIAKSIEGLTTADRAEKLRLLQQLIRTDGGTGMMHEGVHVDEPTQFTREWFSWSNSMFCELALDLAGVSRDPAGSQGPSEDVAGA</sequence>
<dbReference type="SUPFAM" id="SSF48208">
    <property type="entry name" value="Six-hairpin glycosidases"/>
    <property type="match status" value="1"/>
</dbReference>
<dbReference type="PIRSF" id="PIRSF028846">
    <property type="entry name" value="UCP028846"/>
    <property type="match status" value="1"/>
</dbReference>
<name>C7MHU3_BRAFD</name>
<dbReference type="PANTHER" id="PTHR31047">
    <property type="entry name" value="MEIOTICALLY UP-REGULATED GENE 157 PROTEIN"/>
    <property type="match status" value="1"/>
</dbReference>
<organism evidence="1 2">
    <name type="scientific">Brachybacterium faecium (strain ATCC 43885 / DSM 4810 / JCM 11609 / LMG 19847 / NBRC 14762 / NCIMB 9860 / 6-10)</name>
    <dbReference type="NCBI Taxonomy" id="446465"/>
    <lineage>
        <taxon>Bacteria</taxon>
        <taxon>Bacillati</taxon>
        <taxon>Actinomycetota</taxon>
        <taxon>Actinomycetes</taxon>
        <taxon>Micrococcales</taxon>
        <taxon>Dermabacteraceae</taxon>
        <taxon>Brachybacterium</taxon>
    </lineage>
</organism>
<dbReference type="AlphaFoldDB" id="C7MHU3"/>
<dbReference type="Proteomes" id="UP000001919">
    <property type="component" value="Chromosome"/>
</dbReference>
<dbReference type="Gene3D" id="1.50.10.10">
    <property type="match status" value="1"/>
</dbReference>
<dbReference type="PATRIC" id="fig|446465.5.peg.2806"/>
<proteinExistence type="predicted"/>
<gene>
    <name evidence="1" type="ordered locus">Bfae_28450</name>
</gene>
<dbReference type="SMART" id="SM01149">
    <property type="entry name" value="DUF1237"/>
    <property type="match status" value="1"/>
</dbReference>
<dbReference type="InterPro" id="IPR012341">
    <property type="entry name" value="6hp_glycosidase-like_sf"/>
</dbReference>
<dbReference type="GO" id="GO:0005975">
    <property type="term" value="P:carbohydrate metabolic process"/>
    <property type="evidence" value="ECO:0007669"/>
    <property type="project" value="InterPro"/>
</dbReference>